<keyword evidence="1" id="KW-0812">Transmembrane</keyword>
<comment type="caution">
    <text evidence="2">The sequence shown here is derived from an EMBL/GenBank/DDBJ whole genome shotgun (WGS) entry which is preliminary data.</text>
</comment>
<sequence>MNRKQLAWIHHIHATVLLLLLLTGHRLLFIFFQDTI</sequence>
<name>A0ABS4HFS9_9BACI</name>
<reference evidence="2 3" key="1">
    <citation type="submission" date="2021-03" db="EMBL/GenBank/DDBJ databases">
        <title>Genomic Encyclopedia of Type Strains, Phase IV (KMG-IV): sequencing the most valuable type-strain genomes for metagenomic binning, comparative biology and taxonomic classification.</title>
        <authorList>
            <person name="Goeker M."/>
        </authorList>
    </citation>
    <scope>NUCLEOTIDE SEQUENCE [LARGE SCALE GENOMIC DNA]</scope>
    <source>
        <strain evidence="2 3">DSM 21085</strain>
    </source>
</reference>
<dbReference type="Proteomes" id="UP001519328">
    <property type="component" value="Unassembled WGS sequence"/>
</dbReference>
<dbReference type="EMBL" id="JAGGKK010000015">
    <property type="protein sequence ID" value="MBP1949777.1"/>
    <property type="molecule type" value="Genomic_DNA"/>
</dbReference>
<feature type="transmembrane region" description="Helical" evidence="1">
    <location>
        <begin position="12"/>
        <end position="32"/>
    </location>
</feature>
<proteinExistence type="predicted"/>
<evidence type="ECO:0000313" key="2">
    <source>
        <dbReference type="EMBL" id="MBP1949777.1"/>
    </source>
</evidence>
<keyword evidence="3" id="KW-1185">Reference proteome</keyword>
<protein>
    <submittedName>
        <fullName evidence="2">Uncharacterized protein</fullName>
    </submittedName>
</protein>
<keyword evidence="1" id="KW-0472">Membrane</keyword>
<keyword evidence="1" id="KW-1133">Transmembrane helix</keyword>
<evidence type="ECO:0000256" key="1">
    <source>
        <dbReference type="SAM" id="Phobius"/>
    </source>
</evidence>
<accession>A0ABS4HFS9</accession>
<evidence type="ECO:0000313" key="3">
    <source>
        <dbReference type="Proteomes" id="UP001519328"/>
    </source>
</evidence>
<gene>
    <name evidence="2" type="ORF">J2Z82_002732</name>
</gene>
<organism evidence="2 3">
    <name type="scientific">Virgibacillus litoralis</name>
    <dbReference type="NCBI Taxonomy" id="578221"/>
    <lineage>
        <taxon>Bacteria</taxon>
        <taxon>Bacillati</taxon>
        <taxon>Bacillota</taxon>
        <taxon>Bacilli</taxon>
        <taxon>Bacillales</taxon>
        <taxon>Bacillaceae</taxon>
        <taxon>Virgibacillus</taxon>
    </lineage>
</organism>